<gene>
    <name evidence="12" type="primary">bfd</name>
    <name evidence="12" type="ORF">NCTC11112_01078</name>
</gene>
<evidence type="ECO:0000256" key="9">
    <source>
        <dbReference type="ARBA" id="ARBA00046130"/>
    </source>
</evidence>
<evidence type="ECO:0000256" key="8">
    <source>
        <dbReference type="ARBA" id="ARBA00039386"/>
    </source>
</evidence>
<keyword evidence="6" id="KW-0411">Iron-sulfur</keyword>
<comment type="cofactor">
    <cofactor evidence="7">
        <name>[2Fe-2S] cluster</name>
        <dbReference type="ChEBI" id="CHEBI:190135"/>
    </cofactor>
</comment>
<keyword evidence="3" id="KW-0479">Metal-binding</keyword>
<evidence type="ECO:0000256" key="6">
    <source>
        <dbReference type="ARBA" id="ARBA00023014"/>
    </source>
</evidence>
<evidence type="ECO:0000256" key="7">
    <source>
        <dbReference type="ARBA" id="ARBA00034078"/>
    </source>
</evidence>
<dbReference type="PANTHER" id="PTHR37424">
    <property type="entry name" value="BACTERIOFERRITIN-ASSOCIATED FERREDOXIN"/>
    <property type="match status" value="1"/>
</dbReference>
<dbReference type="GO" id="GO:0051537">
    <property type="term" value="F:2 iron, 2 sulfur cluster binding"/>
    <property type="evidence" value="ECO:0007669"/>
    <property type="project" value="UniProtKB-KW"/>
</dbReference>
<keyword evidence="4" id="KW-0249">Electron transport</keyword>
<keyword evidence="1" id="KW-0813">Transport</keyword>
<proteinExistence type="inferred from homology"/>
<dbReference type="InterPro" id="IPR052371">
    <property type="entry name" value="BFD-associated_ferredoxin"/>
</dbReference>
<organism evidence="12 13">
    <name type="scientific">Escherichia coli</name>
    <dbReference type="NCBI Taxonomy" id="562"/>
    <lineage>
        <taxon>Bacteria</taxon>
        <taxon>Pseudomonadati</taxon>
        <taxon>Pseudomonadota</taxon>
        <taxon>Gammaproteobacteria</taxon>
        <taxon>Enterobacterales</taxon>
        <taxon>Enterobacteriaceae</taxon>
        <taxon>Escherichia</taxon>
    </lineage>
</organism>
<dbReference type="Pfam" id="PF04324">
    <property type="entry name" value="Fer2_BFD"/>
    <property type="match status" value="1"/>
</dbReference>
<comment type="similarity">
    <text evidence="10">Belongs to the Bfd family.</text>
</comment>
<dbReference type="GO" id="GO:0046872">
    <property type="term" value="F:metal ion binding"/>
    <property type="evidence" value="ECO:0007669"/>
    <property type="project" value="UniProtKB-KW"/>
</dbReference>
<evidence type="ECO:0000313" key="12">
    <source>
        <dbReference type="EMBL" id="STG50654.1"/>
    </source>
</evidence>
<keyword evidence="5" id="KW-0408">Iron</keyword>
<dbReference type="InterPro" id="IPR007419">
    <property type="entry name" value="BFD-like_2Fe2S-bd_dom"/>
</dbReference>
<evidence type="ECO:0000256" key="2">
    <source>
        <dbReference type="ARBA" id="ARBA00022714"/>
    </source>
</evidence>
<dbReference type="PANTHER" id="PTHR37424:SF1">
    <property type="entry name" value="BACTERIOFERRITIN-ASSOCIATED FERREDOXIN"/>
    <property type="match status" value="1"/>
</dbReference>
<evidence type="ECO:0000256" key="5">
    <source>
        <dbReference type="ARBA" id="ARBA00023004"/>
    </source>
</evidence>
<evidence type="ECO:0000313" key="13">
    <source>
        <dbReference type="Proteomes" id="UP000254817"/>
    </source>
</evidence>
<protein>
    <recommendedName>
        <fullName evidence="8">Bacterioferritin-associated ferredoxin</fullName>
    </recommendedName>
</protein>
<comment type="function">
    <text evidence="9">Required for mobilization of iron from the bacterioferritin (BFR) complex.</text>
</comment>
<dbReference type="CDD" id="cd19945">
    <property type="entry name" value="Fer2_BFD"/>
    <property type="match status" value="1"/>
</dbReference>
<reference evidence="12 13" key="1">
    <citation type="submission" date="2018-06" db="EMBL/GenBank/DDBJ databases">
        <authorList>
            <consortium name="Pathogen Informatics"/>
            <person name="Doyle S."/>
        </authorList>
    </citation>
    <scope>NUCLEOTIDE SEQUENCE [LARGE SCALE GENOMIC DNA]</scope>
    <source>
        <strain evidence="12 13">NCTC11112</strain>
    </source>
</reference>
<dbReference type="Gene3D" id="1.10.10.1100">
    <property type="entry name" value="BFD-like [2Fe-2S]-binding domain"/>
    <property type="match status" value="1"/>
</dbReference>
<evidence type="ECO:0000259" key="11">
    <source>
        <dbReference type="Pfam" id="PF04324"/>
    </source>
</evidence>
<evidence type="ECO:0000256" key="10">
    <source>
        <dbReference type="ARBA" id="ARBA00046332"/>
    </source>
</evidence>
<evidence type="ECO:0000256" key="1">
    <source>
        <dbReference type="ARBA" id="ARBA00022448"/>
    </source>
</evidence>
<accession>A0A376MKZ2</accession>
<name>A0A376MKZ2_ECOLX</name>
<evidence type="ECO:0000256" key="4">
    <source>
        <dbReference type="ARBA" id="ARBA00022982"/>
    </source>
</evidence>
<dbReference type="Proteomes" id="UP000254817">
    <property type="component" value="Unassembled WGS sequence"/>
</dbReference>
<dbReference type="NCBIfam" id="NF007803">
    <property type="entry name" value="PRK10509.1"/>
    <property type="match status" value="1"/>
</dbReference>
<dbReference type="InterPro" id="IPR041854">
    <property type="entry name" value="BFD-like_2Fe2S-bd_dom_sf"/>
</dbReference>
<dbReference type="AlphaFoldDB" id="A0A376MKZ2"/>
<evidence type="ECO:0000256" key="3">
    <source>
        <dbReference type="ARBA" id="ARBA00022723"/>
    </source>
</evidence>
<dbReference type="FunFam" id="1.10.10.1100:FF:000001">
    <property type="entry name" value="Bacterioferritin-associated ferredoxin"/>
    <property type="match status" value="1"/>
</dbReference>
<sequence length="89" mass="10100">MYVCLCNGISDKKIRQAVRQFSPHSFQQLKKFIPVGNQCGKCVRAAREVMEDELMQLPELRSPHKRSVFFDLLVSRSNASKSGSEGVKK</sequence>
<feature type="domain" description="BFD-like [2Fe-2S]-binding" evidence="11">
    <location>
        <begin position="2"/>
        <end position="51"/>
    </location>
</feature>
<dbReference type="EMBL" id="UGAW01000001">
    <property type="protein sequence ID" value="STG50654.1"/>
    <property type="molecule type" value="Genomic_DNA"/>
</dbReference>
<keyword evidence="2" id="KW-0001">2Fe-2S</keyword>